<sequence length="103" mass="11515">MLVASRVKDWVESPSCIASFFLSSFWGQPKRRYRFPILPADIFLQKIAGKTPSFLEAAAKYLCVDYDLPTAEIATPNSVLRHALASPISLFTTDPPQPVCWLV</sequence>
<reference evidence="1" key="1">
    <citation type="submission" date="2020-05" db="EMBL/GenBank/DDBJ databases">
        <title>Mycena genomes resolve the evolution of fungal bioluminescence.</title>
        <authorList>
            <person name="Tsai I.J."/>
        </authorList>
    </citation>
    <scope>NUCLEOTIDE SEQUENCE</scope>
    <source>
        <strain evidence="1">160909Yilan</strain>
    </source>
</reference>
<keyword evidence="2" id="KW-1185">Reference proteome</keyword>
<evidence type="ECO:0000313" key="2">
    <source>
        <dbReference type="Proteomes" id="UP000623467"/>
    </source>
</evidence>
<dbReference type="AlphaFoldDB" id="A0A8H6XRQ4"/>
<name>A0A8H6XRQ4_9AGAR</name>
<accession>A0A8H6XRQ4</accession>
<protein>
    <submittedName>
        <fullName evidence="1">Uncharacterized protein</fullName>
    </submittedName>
</protein>
<organism evidence="1 2">
    <name type="scientific">Mycena sanguinolenta</name>
    <dbReference type="NCBI Taxonomy" id="230812"/>
    <lineage>
        <taxon>Eukaryota</taxon>
        <taxon>Fungi</taxon>
        <taxon>Dikarya</taxon>
        <taxon>Basidiomycota</taxon>
        <taxon>Agaricomycotina</taxon>
        <taxon>Agaricomycetes</taxon>
        <taxon>Agaricomycetidae</taxon>
        <taxon>Agaricales</taxon>
        <taxon>Marasmiineae</taxon>
        <taxon>Mycenaceae</taxon>
        <taxon>Mycena</taxon>
    </lineage>
</organism>
<dbReference type="Proteomes" id="UP000623467">
    <property type="component" value="Unassembled WGS sequence"/>
</dbReference>
<comment type="caution">
    <text evidence="1">The sequence shown here is derived from an EMBL/GenBank/DDBJ whole genome shotgun (WGS) entry which is preliminary data.</text>
</comment>
<gene>
    <name evidence="1" type="ORF">MSAN_01901200</name>
</gene>
<dbReference type="OrthoDB" id="3145912at2759"/>
<evidence type="ECO:0000313" key="1">
    <source>
        <dbReference type="EMBL" id="KAF7345246.1"/>
    </source>
</evidence>
<proteinExistence type="predicted"/>
<dbReference type="EMBL" id="JACAZH010000020">
    <property type="protein sequence ID" value="KAF7345246.1"/>
    <property type="molecule type" value="Genomic_DNA"/>
</dbReference>